<dbReference type="EMBL" id="KV748245">
    <property type="protein sequence ID" value="OCK88271.1"/>
    <property type="molecule type" value="Genomic_DNA"/>
</dbReference>
<keyword evidence="2" id="KW-1185">Reference proteome</keyword>
<evidence type="ECO:0000313" key="1">
    <source>
        <dbReference type="EMBL" id="OCK88271.1"/>
    </source>
</evidence>
<evidence type="ECO:0000313" key="2">
    <source>
        <dbReference type="Proteomes" id="UP000250078"/>
    </source>
</evidence>
<accession>A0ACC8EPG7</accession>
<feature type="non-terminal residue" evidence="1">
    <location>
        <position position="1"/>
    </location>
</feature>
<name>A0ACC8EPG7_9PEZI</name>
<gene>
    <name evidence="1" type="ORF">K441DRAFT_589484</name>
</gene>
<protein>
    <submittedName>
        <fullName evidence="1">Uncharacterized protein</fullName>
    </submittedName>
</protein>
<reference evidence="1 2" key="1">
    <citation type="journal article" date="2016" name="Nat. Commun.">
        <title>Ectomycorrhizal ecology is imprinted in the genome of the dominant symbiotic fungus Cenococcum geophilum.</title>
        <authorList>
            <consortium name="DOE Joint Genome Institute"/>
            <person name="Peter M."/>
            <person name="Kohler A."/>
            <person name="Ohm R.A."/>
            <person name="Kuo A."/>
            <person name="Krutzmann J."/>
            <person name="Morin E."/>
            <person name="Arend M."/>
            <person name="Barry K.W."/>
            <person name="Binder M."/>
            <person name="Choi C."/>
            <person name="Clum A."/>
            <person name="Copeland A."/>
            <person name="Grisel N."/>
            <person name="Haridas S."/>
            <person name="Kipfer T."/>
            <person name="LaButti K."/>
            <person name="Lindquist E."/>
            <person name="Lipzen A."/>
            <person name="Maire R."/>
            <person name="Meier B."/>
            <person name="Mihaltcheva S."/>
            <person name="Molinier V."/>
            <person name="Murat C."/>
            <person name="Poggeler S."/>
            <person name="Quandt C.A."/>
            <person name="Sperisen C."/>
            <person name="Tritt A."/>
            <person name="Tisserant E."/>
            <person name="Crous P.W."/>
            <person name="Henrissat B."/>
            <person name="Nehls U."/>
            <person name="Egli S."/>
            <person name="Spatafora J.W."/>
            <person name="Grigoriev I.V."/>
            <person name="Martin F.M."/>
        </authorList>
    </citation>
    <scope>NUCLEOTIDE SEQUENCE [LARGE SCALE GENOMIC DNA]</scope>
    <source>
        <strain evidence="1 2">1.58</strain>
    </source>
</reference>
<organism evidence="1 2">
    <name type="scientific">Cenococcum geophilum 1.58</name>
    <dbReference type="NCBI Taxonomy" id="794803"/>
    <lineage>
        <taxon>Eukaryota</taxon>
        <taxon>Fungi</taxon>
        <taxon>Dikarya</taxon>
        <taxon>Ascomycota</taxon>
        <taxon>Pezizomycotina</taxon>
        <taxon>Dothideomycetes</taxon>
        <taxon>Pleosporomycetidae</taxon>
        <taxon>Gloniales</taxon>
        <taxon>Gloniaceae</taxon>
        <taxon>Cenococcum</taxon>
    </lineage>
</organism>
<proteinExistence type="predicted"/>
<sequence>ISLLLLLSVAIATRLGALVESASAKGSNKAVWFKNINVIVVCSKKYSNKSTVVVNINLKYIKNKEKDGKP</sequence>
<dbReference type="Proteomes" id="UP000250078">
    <property type="component" value="Unassembled WGS sequence"/>
</dbReference>